<protein>
    <submittedName>
        <fullName evidence="1">Uncharacterized protein</fullName>
    </submittedName>
</protein>
<keyword evidence="2" id="KW-1185">Reference proteome</keyword>
<dbReference type="Proteomes" id="UP000325105">
    <property type="component" value="Unassembled WGS sequence"/>
</dbReference>
<accession>A0A5S5D2F3</accession>
<name>A0A5S5D2F3_9SPHI</name>
<dbReference type="EMBL" id="VNHX01000027">
    <property type="protein sequence ID" value="TYP89438.1"/>
    <property type="molecule type" value="Genomic_DNA"/>
</dbReference>
<reference evidence="1 2" key="1">
    <citation type="submission" date="2019-07" db="EMBL/GenBank/DDBJ databases">
        <title>Genomic Encyclopedia of Archaeal and Bacterial Type Strains, Phase II (KMG-II): from individual species to whole genera.</title>
        <authorList>
            <person name="Goeker M."/>
        </authorList>
    </citation>
    <scope>NUCLEOTIDE SEQUENCE [LARGE SCALE GENOMIC DNA]</scope>
    <source>
        <strain evidence="1 2">DSM 18850</strain>
    </source>
</reference>
<evidence type="ECO:0000313" key="2">
    <source>
        <dbReference type="Proteomes" id="UP000325105"/>
    </source>
</evidence>
<evidence type="ECO:0000313" key="1">
    <source>
        <dbReference type="EMBL" id="TYP89438.1"/>
    </source>
</evidence>
<proteinExistence type="predicted"/>
<dbReference type="AlphaFoldDB" id="A0A5S5D2F3"/>
<organism evidence="1 2">
    <name type="scientific">Sphingobacterium allocomposti</name>
    <dbReference type="NCBI Taxonomy" id="415956"/>
    <lineage>
        <taxon>Bacteria</taxon>
        <taxon>Pseudomonadati</taxon>
        <taxon>Bacteroidota</taxon>
        <taxon>Sphingobacteriia</taxon>
        <taxon>Sphingobacteriales</taxon>
        <taxon>Sphingobacteriaceae</taxon>
        <taxon>Sphingobacterium</taxon>
    </lineage>
</organism>
<gene>
    <name evidence="1" type="ORF">BC792_12739</name>
</gene>
<sequence length="64" mass="6972">MANIYLSNNAIVERYTLQDGSVLIRAYLGRGKGNGSASGYVHYHNDTKVSLTDFLLILGEPLNG</sequence>
<comment type="caution">
    <text evidence="1">The sequence shown here is derived from an EMBL/GenBank/DDBJ whole genome shotgun (WGS) entry which is preliminary data.</text>
</comment>